<dbReference type="InterPro" id="IPR009049">
    <property type="entry name" value="Argininosuccinate_lyase"/>
</dbReference>
<dbReference type="InterPro" id="IPR029419">
    <property type="entry name" value="Arg_succ_lyase_C"/>
</dbReference>
<dbReference type="GO" id="GO:0005829">
    <property type="term" value="C:cytosol"/>
    <property type="evidence" value="ECO:0007669"/>
    <property type="project" value="TreeGrafter"/>
</dbReference>
<keyword evidence="4 5" id="KW-0456">Lyase</keyword>
<dbReference type="EC" id="4.3.2.1" evidence="2 5"/>
<reference evidence="9 10" key="1">
    <citation type="submission" date="2020-10" db="EMBL/GenBank/DDBJ databases">
        <title>Connecting structure to function with the recovery of over 1000 high-quality activated sludge metagenome-assembled genomes encoding full-length rRNA genes using long-read sequencing.</title>
        <authorList>
            <person name="Singleton C.M."/>
            <person name="Petriglieri F."/>
            <person name="Kristensen J.M."/>
            <person name="Kirkegaard R.H."/>
            <person name="Michaelsen T.Y."/>
            <person name="Andersen M.H."/>
            <person name="Karst S.M."/>
            <person name="Dueholm M.S."/>
            <person name="Nielsen P.H."/>
            <person name="Albertsen M."/>
        </authorList>
    </citation>
    <scope>NUCLEOTIDE SEQUENCE [LARGE SCALE GENOMIC DNA]</scope>
    <source>
        <strain evidence="9">Lyne_18-Q3-R50-59_MAXAC.006</strain>
    </source>
</reference>
<evidence type="ECO:0000313" key="9">
    <source>
        <dbReference type="EMBL" id="MBK9299020.1"/>
    </source>
</evidence>
<evidence type="ECO:0000256" key="4">
    <source>
        <dbReference type="ARBA" id="ARBA00023239"/>
    </source>
</evidence>
<dbReference type="PANTHER" id="PTHR43814:SF1">
    <property type="entry name" value="ARGININOSUCCINATE LYASE"/>
    <property type="match status" value="1"/>
</dbReference>
<dbReference type="Gene3D" id="1.10.40.30">
    <property type="entry name" value="Fumarase/aspartase (C-terminal domain)"/>
    <property type="match status" value="1"/>
</dbReference>
<keyword evidence="3 5" id="KW-0055">Arginine biosynthesis</keyword>
<name>A0A936NFG6_9ACTN</name>
<sequence length="496" mass="52009">MAADPHANLNDDSETVDPAPADRPTAEGGIAGGGALWHGRFGSGPAESLMAYTESISFDRRLLFDDVTASQAHVRGLARGGLLDADEERAVLEALEAVAAEERAGRLVAHADDEDIHTLIERRVTELAGPAGAKLHTGRSRNDQVATAFRLWSRRAMAQLAGGLAELAKVLTVRANEAGAGPDAPSIPGYTHLQRAQPVLLAHHLAAHAWALLRDADRIADWMDRTDWSPLGAGALAGSSLPLDPAGTAKELGLSRPFENSLDATSDRDWVAEATFIVAMAGVHLSRMGEEVVLWSSDEFGFATLDDAYATGSSMLPQKKNPDIAELARGKAGRLIGNHAGLLATLKGLPMAYNRDLQEDKEPLFDGVDQLGRALSAMAGLYATLRFNTEAMAAAADSPGAVATDLAELLVESGMPFREAHAVVGALVRRSLTEGASLADLVRAEPRLGPDAVALFEPGASVANRTTPGGAGHAPVAAQLRSLTAAVDAAAERWAN</sequence>
<comment type="similarity">
    <text evidence="5">Belongs to the lyase 1 family. Argininosuccinate lyase subfamily.</text>
</comment>
<dbReference type="Gene3D" id="1.10.275.10">
    <property type="entry name" value="Fumarase/aspartase (N-terminal domain)"/>
    <property type="match status" value="1"/>
</dbReference>
<dbReference type="InterPro" id="IPR022761">
    <property type="entry name" value="Fumarate_lyase_N"/>
</dbReference>
<comment type="caution">
    <text evidence="9">The sequence shown here is derived from an EMBL/GenBank/DDBJ whole genome shotgun (WGS) entry which is preliminary data.</text>
</comment>
<dbReference type="NCBIfam" id="TIGR00838">
    <property type="entry name" value="argH"/>
    <property type="match status" value="1"/>
</dbReference>
<evidence type="ECO:0000256" key="6">
    <source>
        <dbReference type="SAM" id="MobiDB-lite"/>
    </source>
</evidence>
<dbReference type="InterPro" id="IPR000362">
    <property type="entry name" value="Fumarate_lyase_fam"/>
</dbReference>
<dbReference type="EMBL" id="JADJZA010000011">
    <property type="protein sequence ID" value="MBK9299020.1"/>
    <property type="molecule type" value="Genomic_DNA"/>
</dbReference>
<dbReference type="FunFam" id="1.20.200.10:FF:000015">
    <property type="entry name" value="argininosuccinate lyase isoform X2"/>
    <property type="match status" value="1"/>
</dbReference>
<feature type="region of interest" description="Disordered" evidence="6">
    <location>
        <begin position="1"/>
        <end position="30"/>
    </location>
</feature>
<dbReference type="AlphaFoldDB" id="A0A936NFG6"/>
<dbReference type="PANTHER" id="PTHR43814">
    <property type="entry name" value="ARGININOSUCCINATE LYASE"/>
    <property type="match status" value="1"/>
</dbReference>
<evidence type="ECO:0000259" key="7">
    <source>
        <dbReference type="Pfam" id="PF00206"/>
    </source>
</evidence>
<protein>
    <recommendedName>
        <fullName evidence="2 5">Argininosuccinate lyase</fullName>
        <shortName evidence="5">ASAL</shortName>
        <ecNumber evidence="2 5">4.3.2.1</ecNumber>
    </recommendedName>
    <alternativeName>
        <fullName evidence="5">Arginosuccinase</fullName>
    </alternativeName>
</protein>
<evidence type="ECO:0000313" key="10">
    <source>
        <dbReference type="Proteomes" id="UP000727993"/>
    </source>
</evidence>
<dbReference type="HAMAP" id="MF_00006">
    <property type="entry name" value="Arg_succ_lyase"/>
    <property type="match status" value="1"/>
</dbReference>
<dbReference type="InterPro" id="IPR024083">
    <property type="entry name" value="Fumarase/histidase_N"/>
</dbReference>
<dbReference type="Gene3D" id="1.20.200.10">
    <property type="entry name" value="Fumarase/aspartase (Central domain)"/>
    <property type="match status" value="1"/>
</dbReference>
<keyword evidence="5" id="KW-0028">Amino-acid biosynthesis</keyword>
<gene>
    <name evidence="5 9" type="primary">argH</name>
    <name evidence="9" type="ORF">IPN02_19780</name>
</gene>
<evidence type="ECO:0000256" key="3">
    <source>
        <dbReference type="ARBA" id="ARBA00022571"/>
    </source>
</evidence>
<feature type="domain" description="Argininosuccinate lyase C-terminal" evidence="8">
    <location>
        <begin position="402"/>
        <end position="462"/>
    </location>
</feature>
<dbReference type="GO" id="GO:0004056">
    <property type="term" value="F:argininosuccinate lyase activity"/>
    <property type="evidence" value="ECO:0007669"/>
    <property type="project" value="UniProtKB-UniRule"/>
</dbReference>
<proteinExistence type="inferred from homology"/>
<dbReference type="SUPFAM" id="SSF48557">
    <property type="entry name" value="L-aspartase-like"/>
    <property type="match status" value="1"/>
</dbReference>
<comment type="subcellular location">
    <subcellularLocation>
        <location evidence="5">Cytoplasm</location>
    </subcellularLocation>
</comment>
<dbReference type="PRINTS" id="PR00149">
    <property type="entry name" value="FUMRATELYASE"/>
</dbReference>
<accession>A0A936NFG6</accession>
<dbReference type="Proteomes" id="UP000727993">
    <property type="component" value="Unassembled WGS sequence"/>
</dbReference>
<dbReference type="InterPro" id="IPR008948">
    <property type="entry name" value="L-Aspartase-like"/>
</dbReference>
<keyword evidence="5" id="KW-0963">Cytoplasm</keyword>
<dbReference type="PRINTS" id="PR00145">
    <property type="entry name" value="ARGSUCLYASE"/>
</dbReference>
<organism evidence="9 10">
    <name type="scientific">Candidatus Neomicrothrix subdominans</name>
    <dbReference type="NCBI Taxonomy" id="2954438"/>
    <lineage>
        <taxon>Bacteria</taxon>
        <taxon>Bacillati</taxon>
        <taxon>Actinomycetota</taxon>
        <taxon>Acidimicrobiia</taxon>
        <taxon>Acidimicrobiales</taxon>
        <taxon>Microthrixaceae</taxon>
        <taxon>Candidatus Neomicrothrix</taxon>
    </lineage>
</organism>
<dbReference type="CDD" id="cd01359">
    <property type="entry name" value="Argininosuccinate_lyase"/>
    <property type="match status" value="1"/>
</dbReference>
<comment type="catalytic activity">
    <reaction evidence="5">
        <text>2-(N(omega)-L-arginino)succinate = fumarate + L-arginine</text>
        <dbReference type="Rhea" id="RHEA:24020"/>
        <dbReference type="ChEBI" id="CHEBI:29806"/>
        <dbReference type="ChEBI" id="CHEBI:32682"/>
        <dbReference type="ChEBI" id="CHEBI:57472"/>
        <dbReference type="EC" id="4.3.2.1"/>
    </reaction>
</comment>
<evidence type="ECO:0000259" key="8">
    <source>
        <dbReference type="Pfam" id="PF14698"/>
    </source>
</evidence>
<evidence type="ECO:0000256" key="1">
    <source>
        <dbReference type="ARBA" id="ARBA00004941"/>
    </source>
</evidence>
<dbReference type="Pfam" id="PF14698">
    <property type="entry name" value="ASL_C2"/>
    <property type="match status" value="1"/>
</dbReference>
<feature type="domain" description="Fumarate lyase N-terminal" evidence="7">
    <location>
        <begin position="48"/>
        <end position="337"/>
    </location>
</feature>
<evidence type="ECO:0000256" key="2">
    <source>
        <dbReference type="ARBA" id="ARBA00012338"/>
    </source>
</evidence>
<comment type="pathway">
    <text evidence="1 5">Amino-acid biosynthesis; L-arginine biosynthesis; L-arginine from L-ornithine and carbamoyl phosphate: step 3/3.</text>
</comment>
<dbReference type="GO" id="GO:0042450">
    <property type="term" value="P:L-arginine biosynthetic process via ornithine"/>
    <property type="evidence" value="ECO:0007669"/>
    <property type="project" value="UniProtKB-UniRule"/>
</dbReference>
<evidence type="ECO:0000256" key="5">
    <source>
        <dbReference type="HAMAP-Rule" id="MF_00006"/>
    </source>
</evidence>
<dbReference type="Pfam" id="PF00206">
    <property type="entry name" value="Lyase_1"/>
    <property type="match status" value="1"/>
</dbReference>